<keyword evidence="9" id="KW-0472">Membrane</keyword>
<reference evidence="14" key="1">
    <citation type="submission" date="2021-01" db="EMBL/GenBank/DDBJ databases">
        <title>Caligus Genome Assembly.</title>
        <authorList>
            <person name="Gallardo-Escarate C."/>
        </authorList>
    </citation>
    <scope>NUCLEOTIDE SEQUENCE [LARGE SCALE GENOMIC DNA]</scope>
</reference>
<dbReference type="Gene3D" id="2.60.40.1400">
    <property type="entry name" value="G protein-activated inward rectifier potassium channel 1"/>
    <property type="match status" value="1"/>
</dbReference>
<feature type="domain" description="Inward rectifier potassium channel C-terminal" evidence="12">
    <location>
        <begin position="4"/>
        <end position="120"/>
    </location>
</feature>
<keyword evidence="10 11" id="KW-0407">Ion channel</keyword>
<evidence type="ECO:0000259" key="12">
    <source>
        <dbReference type="Pfam" id="PF17655"/>
    </source>
</evidence>
<keyword evidence="5 11" id="KW-0851">Voltage-gated channel</keyword>
<evidence type="ECO:0000256" key="9">
    <source>
        <dbReference type="ARBA" id="ARBA00023136"/>
    </source>
</evidence>
<dbReference type="PANTHER" id="PTHR11767:SF102">
    <property type="entry name" value="INWARDLY RECTIFYING POTASSIUM CHANNEL 1, ISOFORM F"/>
    <property type="match status" value="1"/>
</dbReference>
<keyword evidence="2 11" id="KW-0813">Transport</keyword>
<name>A0A7T8QX13_CALRO</name>
<dbReference type="OrthoDB" id="273257at2759"/>
<evidence type="ECO:0000256" key="3">
    <source>
        <dbReference type="ARBA" id="ARBA00022538"/>
    </source>
</evidence>
<keyword evidence="7" id="KW-1133">Transmembrane helix</keyword>
<keyword evidence="3 11" id="KW-0633">Potassium transport</keyword>
<comment type="similarity">
    <text evidence="11">Belongs to the inward rectifier-type potassium channel (TC 1.A.2.1) family.</text>
</comment>
<dbReference type="InterPro" id="IPR014756">
    <property type="entry name" value="Ig_E-set"/>
</dbReference>
<dbReference type="InterPro" id="IPR013518">
    <property type="entry name" value="K_chnl_inward-rec_Kir_cyto"/>
</dbReference>
<dbReference type="GO" id="GO:0005242">
    <property type="term" value="F:inward rectifier potassium channel activity"/>
    <property type="evidence" value="ECO:0007669"/>
    <property type="project" value="InterPro"/>
</dbReference>
<evidence type="ECO:0000313" key="13">
    <source>
        <dbReference type="EMBL" id="QQP58235.1"/>
    </source>
</evidence>
<gene>
    <name evidence="13" type="ORF">FKW44_003482</name>
</gene>
<keyword evidence="8 11" id="KW-0406">Ion transport</keyword>
<dbReference type="InterPro" id="IPR041647">
    <property type="entry name" value="IRK_C"/>
</dbReference>
<dbReference type="Pfam" id="PF17655">
    <property type="entry name" value="IRK_C"/>
    <property type="match status" value="1"/>
</dbReference>
<feature type="non-terminal residue" evidence="13">
    <location>
        <position position="120"/>
    </location>
</feature>
<dbReference type="PANTHER" id="PTHR11767">
    <property type="entry name" value="INWARD RECTIFIER POTASSIUM CHANNEL"/>
    <property type="match status" value="1"/>
</dbReference>
<protein>
    <submittedName>
        <fullName evidence="13">ATPsensitive inward rectifier potassium channel 12like</fullName>
    </submittedName>
</protein>
<evidence type="ECO:0000256" key="11">
    <source>
        <dbReference type="RuleBase" id="RU003822"/>
    </source>
</evidence>
<evidence type="ECO:0000256" key="5">
    <source>
        <dbReference type="ARBA" id="ARBA00022882"/>
    </source>
</evidence>
<dbReference type="InterPro" id="IPR016449">
    <property type="entry name" value="K_chnl_inward-rec_Kir"/>
</dbReference>
<accession>A0A7T8QX13</accession>
<dbReference type="EMBL" id="CP045891">
    <property type="protein sequence ID" value="QQP58235.1"/>
    <property type="molecule type" value="Genomic_DNA"/>
</dbReference>
<dbReference type="AlphaFoldDB" id="A0A7T8QX13"/>
<proteinExistence type="inferred from homology"/>
<dbReference type="GO" id="GO:0034765">
    <property type="term" value="P:regulation of monoatomic ion transmembrane transport"/>
    <property type="evidence" value="ECO:0007669"/>
    <property type="project" value="TreeGrafter"/>
</dbReference>
<comment type="subcellular location">
    <subcellularLocation>
        <location evidence="1 11">Membrane</location>
        <topology evidence="1 11">Multi-pass membrane protein</topology>
    </subcellularLocation>
</comment>
<keyword evidence="6 11" id="KW-0630">Potassium</keyword>
<dbReference type="GO" id="GO:1990573">
    <property type="term" value="P:potassium ion import across plasma membrane"/>
    <property type="evidence" value="ECO:0007669"/>
    <property type="project" value="TreeGrafter"/>
</dbReference>
<dbReference type="Proteomes" id="UP000595437">
    <property type="component" value="Chromosome 2"/>
</dbReference>
<evidence type="ECO:0000256" key="2">
    <source>
        <dbReference type="ARBA" id="ARBA00022448"/>
    </source>
</evidence>
<evidence type="ECO:0000256" key="10">
    <source>
        <dbReference type="ARBA" id="ARBA00023303"/>
    </source>
</evidence>
<dbReference type="GO" id="GO:0034702">
    <property type="term" value="C:monoatomic ion channel complex"/>
    <property type="evidence" value="ECO:0007669"/>
    <property type="project" value="UniProtKB-KW"/>
</dbReference>
<feature type="non-terminal residue" evidence="13">
    <location>
        <position position="1"/>
    </location>
</feature>
<dbReference type="GO" id="GO:0005886">
    <property type="term" value="C:plasma membrane"/>
    <property type="evidence" value="ECO:0007669"/>
    <property type="project" value="TreeGrafter"/>
</dbReference>
<keyword evidence="14" id="KW-1185">Reference proteome</keyword>
<evidence type="ECO:0000256" key="1">
    <source>
        <dbReference type="ARBA" id="ARBA00004141"/>
    </source>
</evidence>
<evidence type="ECO:0000256" key="6">
    <source>
        <dbReference type="ARBA" id="ARBA00022958"/>
    </source>
</evidence>
<evidence type="ECO:0000256" key="7">
    <source>
        <dbReference type="ARBA" id="ARBA00022989"/>
    </source>
</evidence>
<dbReference type="PRINTS" id="PR01320">
    <property type="entry name" value="KIRCHANNEL"/>
</dbReference>
<dbReference type="SUPFAM" id="SSF81296">
    <property type="entry name" value="E set domains"/>
    <property type="match status" value="1"/>
</dbReference>
<organism evidence="13 14">
    <name type="scientific">Caligus rogercresseyi</name>
    <name type="common">Sea louse</name>
    <dbReference type="NCBI Taxonomy" id="217165"/>
    <lineage>
        <taxon>Eukaryota</taxon>
        <taxon>Metazoa</taxon>
        <taxon>Ecdysozoa</taxon>
        <taxon>Arthropoda</taxon>
        <taxon>Crustacea</taxon>
        <taxon>Multicrustacea</taxon>
        <taxon>Hexanauplia</taxon>
        <taxon>Copepoda</taxon>
        <taxon>Siphonostomatoida</taxon>
        <taxon>Caligidae</taxon>
        <taxon>Caligus</taxon>
    </lineage>
</organism>
<evidence type="ECO:0000256" key="8">
    <source>
        <dbReference type="ARBA" id="ARBA00023065"/>
    </source>
</evidence>
<evidence type="ECO:0000313" key="14">
    <source>
        <dbReference type="Proteomes" id="UP000595437"/>
    </source>
</evidence>
<evidence type="ECO:0000256" key="4">
    <source>
        <dbReference type="ARBA" id="ARBA00022692"/>
    </source>
</evidence>
<keyword evidence="4 11" id="KW-0812">Transmembrane</keyword>
<sequence length="120" mass="13735">ANTVVFSKTGVVCVRDKQLCMIFRVGDMRHDSFIVGAQISLKLIRRRGTMQGEIFDEITPLKVYPNTVDESCLFLIWPLTVIHKIDEDSPFYNLTLEGTIESTSMTFQARTSYLPSEILW</sequence>